<dbReference type="SUPFAM" id="SSF49478">
    <property type="entry name" value="Cna protein B-type domain"/>
    <property type="match status" value="1"/>
</dbReference>
<feature type="signal peptide" evidence="7">
    <location>
        <begin position="1"/>
        <end position="31"/>
    </location>
</feature>
<dbReference type="GO" id="GO:0015344">
    <property type="term" value="F:siderophore uptake transmembrane transporter activity"/>
    <property type="evidence" value="ECO:0007669"/>
    <property type="project" value="TreeGrafter"/>
</dbReference>
<dbReference type="InterPro" id="IPR037066">
    <property type="entry name" value="Plug_dom_sf"/>
</dbReference>
<feature type="chain" id="PRO_5012817647" description="TonB-dependent transporter Oar-like beta-barrel domain-containing protein" evidence="7">
    <location>
        <begin position="32"/>
        <end position="1012"/>
    </location>
</feature>
<protein>
    <recommendedName>
        <fullName evidence="8">TonB-dependent transporter Oar-like beta-barrel domain-containing protein</fullName>
    </recommendedName>
</protein>
<keyword evidence="7" id="KW-0732">Signal</keyword>
<keyword evidence="3" id="KW-1134">Transmembrane beta strand</keyword>
<dbReference type="AlphaFoldDB" id="A0A1Q2H1V9"/>
<dbReference type="KEGG" id="paln:B0W48_17160"/>
<evidence type="ECO:0000256" key="6">
    <source>
        <dbReference type="ARBA" id="ARBA00023237"/>
    </source>
</evidence>
<dbReference type="EMBL" id="CP019628">
    <property type="protein sequence ID" value="AQQ01345.1"/>
    <property type="molecule type" value="Genomic_DNA"/>
</dbReference>
<evidence type="ECO:0000256" key="2">
    <source>
        <dbReference type="ARBA" id="ARBA00022448"/>
    </source>
</evidence>
<dbReference type="PANTHER" id="PTHR30069:SF46">
    <property type="entry name" value="OAR PROTEIN"/>
    <property type="match status" value="1"/>
</dbReference>
<dbReference type="Gene3D" id="2.40.170.20">
    <property type="entry name" value="TonB-dependent receptor, beta-barrel domain"/>
    <property type="match status" value="1"/>
</dbReference>
<comment type="subcellular location">
    <subcellularLocation>
        <location evidence="1">Cell outer membrane</location>
        <topology evidence="1">Multi-pass membrane protein</topology>
    </subcellularLocation>
</comment>
<accession>A0A1Q2H1V9</accession>
<keyword evidence="4" id="KW-0812">Transmembrane</keyword>
<dbReference type="SUPFAM" id="SSF56935">
    <property type="entry name" value="Porins"/>
    <property type="match status" value="1"/>
</dbReference>
<keyword evidence="5" id="KW-0472">Membrane</keyword>
<dbReference type="Pfam" id="PF13620">
    <property type="entry name" value="CarboxypepD_reg"/>
    <property type="match status" value="1"/>
</dbReference>
<feature type="domain" description="TonB-dependent transporter Oar-like beta-barrel" evidence="8">
    <location>
        <begin position="316"/>
        <end position="575"/>
    </location>
</feature>
<dbReference type="Proteomes" id="UP000188243">
    <property type="component" value="Chromosome"/>
</dbReference>
<dbReference type="InterPro" id="IPR039426">
    <property type="entry name" value="TonB-dep_rcpt-like"/>
</dbReference>
<dbReference type="Gene3D" id="2.170.130.10">
    <property type="entry name" value="TonB-dependent receptor, plug domain"/>
    <property type="match status" value="1"/>
</dbReference>
<dbReference type="PANTHER" id="PTHR30069">
    <property type="entry name" value="TONB-DEPENDENT OUTER MEMBRANE RECEPTOR"/>
    <property type="match status" value="1"/>
</dbReference>
<dbReference type="GO" id="GO:0009279">
    <property type="term" value="C:cell outer membrane"/>
    <property type="evidence" value="ECO:0007669"/>
    <property type="project" value="UniProtKB-SubCell"/>
</dbReference>
<evidence type="ECO:0000256" key="5">
    <source>
        <dbReference type="ARBA" id="ARBA00023136"/>
    </source>
</evidence>
<evidence type="ECO:0000256" key="7">
    <source>
        <dbReference type="SAM" id="SignalP"/>
    </source>
</evidence>
<evidence type="ECO:0000313" key="9">
    <source>
        <dbReference type="EMBL" id="AQQ01345.1"/>
    </source>
</evidence>
<dbReference type="InterPro" id="IPR057601">
    <property type="entry name" value="Oar-like_b-barrel"/>
</dbReference>
<sequence length="1012" mass="112017">MKKEINKNFKRSLSALAISTAMAITAPTVLAASNTSGSIYGQAKTGATVTFKNQATGLSRRVIVGADGRFNFKDVPTGRYTVTSSNGISREILVTLGTGSSVLFDQSTEIIQVFGSKIRAIDTSSVESTMVFSQEQIELLPIGRDSTAIALLTPGTVPGDDDFGNLPSFGGSSVGENGFYINGFDVTSLRTLLSFAELPFDAIGQTQVKTGGYGAEFGRSLGGITNVITKKGTNEWQFGGAVYYTPNSLRESGIDTVDRTPSDEIVYAGYNSDNYRNSLNYNFSAGGPLIQDALFIYANVEFQDDERDYYKRDTSNNRSVTNPNGIVTLDWYITDNHILSGTYIQNETKIDRTYYANPTDKFYTGEHGNETSSYTEENGGDIFIINYNGHITDNFSLSLMYGELENKEENKNPRNPDPEAALCALAYDTFGVSFSARKNIGCFNPSQTEIGALDADSDRDERKSYKIDLDYTLGDHNIRAGYNNEEYTSFTIGSSYTGSNYYRYIDVSEGGYSSTGINGVDLPLGTKAVRVRTNDSKSGNFKVENTAFYIEDNWQVTDELLLYFGIRNETFTNYAANGEVFVEADDLIAPRTGFSWDIDGDSSKKLYGTLGRYYIPIAGNTNIRATRLESSSEHFYYVDGFNPATGEPINLGAEIGTGYNDLQVPDPRTIAVADLDPMHQDEFILGYQQQVSDNWTAGVKFMYRKVQNGMDDMCSHDGFFKWAEAEGIPVANEANGWVTPKGGFDVKSTAGCLLINPGKDLKVFMDLNGDGKVTEQTVSNKYFDLPKYKRSYKSLEFTLERAFSDGWYTNISYVYSKSEGNIEGYVNSTLGQEDAGATQDFDHKKFQDGSDGYLPNDRRHQFKAYGAYKVTEEITLTANMNIMSGTPLSCTGYIPTDDMKKGDGNTIYDEPNFKRYGASSFYCGGELTNRGDYGTTDWIYMLDAGVTYVPDWADNKLTLKVDVFNLFNIDKVTEYNQTKDNSQGSTDVNPNFLAPTGYQAPRSVRFTARYNF</sequence>
<dbReference type="RefSeq" id="WP_077537988.1">
    <property type="nucleotide sequence ID" value="NZ_CP019628.1"/>
</dbReference>
<evidence type="ECO:0000313" key="10">
    <source>
        <dbReference type="Proteomes" id="UP000188243"/>
    </source>
</evidence>
<dbReference type="GO" id="GO:0044718">
    <property type="term" value="P:siderophore transmembrane transport"/>
    <property type="evidence" value="ECO:0007669"/>
    <property type="project" value="TreeGrafter"/>
</dbReference>
<name>A0A1Q2H1V9_9GAMM</name>
<evidence type="ECO:0000256" key="1">
    <source>
        <dbReference type="ARBA" id="ARBA00004571"/>
    </source>
</evidence>
<dbReference type="InterPro" id="IPR036942">
    <property type="entry name" value="Beta-barrel_TonB_sf"/>
</dbReference>
<reference evidence="9 10" key="1">
    <citation type="submission" date="2017-02" db="EMBL/GenBank/DDBJ databases">
        <title>Complete genome sequence of the cold-active Pseudoalteromonas aliena strain EH1 isolated from Arctic seawater.</title>
        <authorList>
            <person name="Kim E."/>
            <person name="Heo E."/>
            <person name="Kim H."/>
            <person name="Kim D."/>
        </authorList>
    </citation>
    <scope>NUCLEOTIDE SEQUENCE [LARGE SCALE GENOMIC DNA]</scope>
    <source>
        <strain evidence="9 10">EH1</strain>
    </source>
</reference>
<gene>
    <name evidence="9" type="ORF">B0W48_17160</name>
</gene>
<keyword evidence="2" id="KW-0813">Transport</keyword>
<organism evidence="9 10">
    <name type="scientific">Pseudoalteromonas aliena</name>
    <dbReference type="NCBI Taxonomy" id="247523"/>
    <lineage>
        <taxon>Bacteria</taxon>
        <taxon>Pseudomonadati</taxon>
        <taxon>Pseudomonadota</taxon>
        <taxon>Gammaproteobacteria</taxon>
        <taxon>Alteromonadales</taxon>
        <taxon>Pseudoalteromonadaceae</taxon>
        <taxon>Pseudoalteromonas</taxon>
    </lineage>
</organism>
<keyword evidence="6" id="KW-0998">Cell outer membrane</keyword>
<dbReference type="STRING" id="247523.B0W48_17160"/>
<proteinExistence type="predicted"/>
<evidence type="ECO:0000259" key="8">
    <source>
        <dbReference type="Pfam" id="PF25183"/>
    </source>
</evidence>
<dbReference type="Pfam" id="PF25183">
    <property type="entry name" value="OMP_b-brl_4"/>
    <property type="match status" value="2"/>
</dbReference>
<evidence type="ECO:0000256" key="4">
    <source>
        <dbReference type="ARBA" id="ARBA00022692"/>
    </source>
</evidence>
<feature type="domain" description="TonB-dependent transporter Oar-like beta-barrel" evidence="8">
    <location>
        <begin position="587"/>
        <end position="870"/>
    </location>
</feature>
<evidence type="ECO:0000256" key="3">
    <source>
        <dbReference type="ARBA" id="ARBA00022452"/>
    </source>
</evidence>